<dbReference type="OrthoDB" id="6418940at2759"/>
<evidence type="ECO:0000256" key="8">
    <source>
        <dbReference type="RuleBase" id="RU366017"/>
    </source>
</evidence>
<evidence type="ECO:0000256" key="6">
    <source>
        <dbReference type="ARBA" id="ARBA00022989"/>
    </source>
</evidence>
<evidence type="ECO:0000256" key="2">
    <source>
        <dbReference type="ARBA" id="ARBA00007647"/>
    </source>
</evidence>
<proteinExistence type="inferred from homology"/>
<keyword evidence="10" id="KW-1185">Reference proteome</keyword>
<dbReference type="Pfam" id="PF01697">
    <property type="entry name" value="Glyco_transf_92"/>
    <property type="match status" value="1"/>
</dbReference>
<organism evidence="9 10">
    <name type="scientific">Stegodyphus mimosarum</name>
    <name type="common">African social velvet spider</name>
    <dbReference type="NCBI Taxonomy" id="407821"/>
    <lineage>
        <taxon>Eukaryota</taxon>
        <taxon>Metazoa</taxon>
        <taxon>Ecdysozoa</taxon>
        <taxon>Arthropoda</taxon>
        <taxon>Chelicerata</taxon>
        <taxon>Arachnida</taxon>
        <taxon>Araneae</taxon>
        <taxon>Araneomorphae</taxon>
        <taxon>Entelegynae</taxon>
        <taxon>Eresoidea</taxon>
        <taxon>Eresidae</taxon>
        <taxon>Stegodyphus</taxon>
    </lineage>
</organism>
<protein>
    <recommendedName>
        <fullName evidence="8">Glycosyltransferase family 92 protein</fullName>
        <ecNumber evidence="8">2.4.1.-</ecNumber>
    </recommendedName>
</protein>
<dbReference type="InterPro" id="IPR008166">
    <property type="entry name" value="Glyco_transf_92"/>
</dbReference>
<dbReference type="EC" id="2.4.1.-" evidence="8"/>
<dbReference type="Proteomes" id="UP000054359">
    <property type="component" value="Unassembled WGS sequence"/>
</dbReference>
<evidence type="ECO:0000313" key="9">
    <source>
        <dbReference type="EMBL" id="KFM69391.1"/>
    </source>
</evidence>
<feature type="non-terminal residue" evidence="9">
    <location>
        <position position="424"/>
    </location>
</feature>
<evidence type="ECO:0000256" key="7">
    <source>
        <dbReference type="ARBA" id="ARBA00023136"/>
    </source>
</evidence>
<dbReference type="PANTHER" id="PTHR21461:SF69">
    <property type="entry name" value="GLYCOSYLTRANSFERASE FAMILY 92 PROTEIN"/>
    <property type="match status" value="1"/>
</dbReference>
<keyword evidence="7" id="KW-0472">Membrane</keyword>
<dbReference type="GO" id="GO:0016020">
    <property type="term" value="C:membrane"/>
    <property type="evidence" value="ECO:0007669"/>
    <property type="project" value="UniProtKB-SubCell"/>
</dbReference>
<keyword evidence="4 8" id="KW-0808">Transferase</keyword>
<evidence type="ECO:0000256" key="5">
    <source>
        <dbReference type="ARBA" id="ARBA00022692"/>
    </source>
</evidence>
<accession>A0A087TWA2</accession>
<evidence type="ECO:0000256" key="4">
    <source>
        <dbReference type="ARBA" id="ARBA00022679"/>
    </source>
</evidence>
<dbReference type="PANTHER" id="PTHR21461">
    <property type="entry name" value="GLYCOSYLTRANSFERASE FAMILY 92 PROTEIN"/>
    <property type="match status" value="1"/>
</dbReference>
<evidence type="ECO:0000256" key="3">
    <source>
        <dbReference type="ARBA" id="ARBA00022676"/>
    </source>
</evidence>
<name>A0A087TWA2_STEMI</name>
<gene>
    <name evidence="9" type="ORF">X975_19027</name>
</gene>
<sequence length="424" mass="49726">MKFSRGSAYLLLCVITLALFLLFLRQSGHSYPSRLLLSGSYIARNEDLERVNIFVHPEKYPILNNLIVLPKTHQSELLQKNRQLYQHDKWVETFPGLLLHSAFETEKYQQKFRKNVRILALGHPYALNISEILCSFKNNETTWNESYVTYFSFRQNSKETLIPYTFVCSYHIEDKPVQVSLQKGNFKNITHWLTIHHKEKSEQKREISVCTPPFYNNFNDTRLLAEFLAFYDAAGVSSFTFYDYDISRDVRSYFDLLNQEGMNITIIPWNIPTSMASSVWNYGQLASIQHCLYRNSERTKFVLLVAVDEFLVPRQHFSLVELMSELSSKSKRKIGSYVFRQSFFCLEAVKMNSFSLYTSDRIDKIWPPKIKSNVMVRPETVIEGGIYYVRKHVKGWKSAKVPWQLALVHHYKSCPKQNHTKVTQ</sequence>
<keyword evidence="5" id="KW-0812">Transmembrane</keyword>
<reference evidence="9 10" key="1">
    <citation type="submission" date="2013-11" db="EMBL/GenBank/DDBJ databases">
        <title>Genome sequencing of Stegodyphus mimosarum.</title>
        <authorList>
            <person name="Bechsgaard J."/>
        </authorList>
    </citation>
    <scope>NUCLEOTIDE SEQUENCE [LARGE SCALE GENOMIC DNA]</scope>
</reference>
<dbReference type="EMBL" id="KK117039">
    <property type="protein sequence ID" value="KFM69391.1"/>
    <property type="molecule type" value="Genomic_DNA"/>
</dbReference>
<dbReference type="GO" id="GO:0016757">
    <property type="term" value="F:glycosyltransferase activity"/>
    <property type="evidence" value="ECO:0007669"/>
    <property type="project" value="UniProtKB-UniRule"/>
</dbReference>
<keyword evidence="6" id="KW-1133">Transmembrane helix</keyword>
<comment type="similarity">
    <text evidence="2 8">Belongs to the glycosyltransferase 92 family.</text>
</comment>
<evidence type="ECO:0000256" key="1">
    <source>
        <dbReference type="ARBA" id="ARBA00004167"/>
    </source>
</evidence>
<dbReference type="AlphaFoldDB" id="A0A087TWA2"/>
<dbReference type="OMA" id="FEASICI"/>
<comment type="subcellular location">
    <subcellularLocation>
        <location evidence="1">Membrane</location>
        <topology evidence="1">Single-pass membrane protein</topology>
    </subcellularLocation>
</comment>
<keyword evidence="3 8" id="KW-0328">Glycosyltransferase</keyword>
<evidence type="ECO:0000313" key="10">
    <source>
        <dbReference type="Proteomes" id="UP000054359"/>
    </source>
</evidence>
<dbReference type="GO" id="GO:0005737">
    <property type="term" value="C:cytoplasm"/>
    <property type="evidence" value="ECO:0007669"/>
    <property type="project" value="TreeGrafter"/>
</dbReference>